<evidence type="ECO:0000313" key="2">
    <source>
        <dbReference type="Proteomes" id="UP000820818"/>
    </source>
</evidence>
<gene>
    <name evidence="1" type="ORF">GHT06_018664</name>
</gene>
<dbReference type="EMBL" id="WJBH02000007">
    <property type="protein sequence ID" value="KAI9556092.1"/>
    <property type="molecule type" value="Genomic_DNA"/>
</dbReference>
<organism evidence="1 2">
    <name type="scientific">Daphnia sinensis</name>
    <dbReference type="NCBI Taxonomy" id="1820382"/>
    <lineage>
        <taxon>Eukaryota</taxon>
        <taxon>Metazoa</taxon>
        <taxon>Ecdysozoa</taxon>
        <taxon>Arthropoda</taxon>
        <taxon>Crustacea</taxon>
        <taxon>Branchiopoda</taxon>
        <taxon>Diplostraca</taxon>
        <taxon>Cladocera</taxon>
        <taxon>Anomopoda</taxon>
        <taxon>Daphniidae</taxon>
        <taxon>Daphnia</taxon>
        <taxon>Daphnia similis group</taxon>
    </lineage>
</organism>
<accession>A0AAD5KMT7</accession>
<comment type="caution">
    <text evidence="1">The sequence shown here is derived from an EMBL/GenBank/DDBJ whole genome shotgun (WGS) entry which is preliminary data.</text>
</comment>
<keyword evidence="2" id="KW-1185">Reference proteome</keyword>
<sequence>MEVIRGKGIDSRHESIKQASWRAASLVCYTILACDAGIVHTQLLFLVRVPSVYSTALDVQMASCFLEMMTERPHQMKLDEGSFAIHQWSA</sequence>
<protein>
    <submittedName>
        <fullName evidence="1">Uncharacterized protein</fullName>
    </submittedName>
</protein>
<reference evidence="1 2" key="1">
    <citation type="submission" date="2022-05" db="EMBL/GenBank/DDBJ databases">
        <title>A multi-omics perspective on studying reproductive biology in Daphnia sinensis.</title>
        <authorList>
            <person name="Jia J."/>
        </authorList>
    </citation>
    <scope>NUCLEOTIDE SEQUENCE [LARGE SCALE GENOMIC DNA]</scope>
    <source>
        <strain evidence="1 2">WSL</strain>
    </source>
</reference>
<proteinExistence type="predicted"/>
<dbReference type="PROSITE" id="PS51257">
    <property type="entry name" value="PROKAR_LIPOPROTEIN"/>
    <property type="match status" value="1"/>
</dbReference>
<dbReference type="Proteomes" id="UP000820818">
    <property type="component" value="Linkage Group LG7"/>
</dbReference>
<dbReference type="AlphaFoldDB" id="A0AAD5KMT7"/>
<evidence type="ECO:0000313" key="1">
    <source>
        <dbReference type="EMBL" id="KAI9556092.1"/>
    </source>
</evidence>
<name>A0AAD5KMT7_9CRUS</name>